<accession>A0AAD4BDK1</accession>
<proteinExistence type="predicted"/>
<evidence type="ECO:0000313" key="3">
    <source>
        <dbReference type="Proteomes" id="UP001194468"/>
    </source>
</evidence>
<gene>
    <name evidence="2" type="ORF">L210DRAFT_3765839</name>
</gene>
<dbReference type="EMBL" id="WHUW01000120">
    <property type="protein sequence ID" value="KAF8422820.1"/>
    <property type="molecule type" value="Genomic_DNA"/>
</dbReference>
<feature type="compositionally biased region" description="Low complexity" evidence="1">
    <location>
        <begin position="45"/>
        <end position="57"/>
    </location>
</feature>
<dbReference type="Proteomes" id="UP001194468">
    <property type="component" value="Unassembled WGS sequence"/>
</dbReference>
<reference evidence="2" key="1">
    <citation type="submission" date="2019-10" db="EMBL/GenBank/DDBJ databases">
        <authorList>
            <consortium name="DOE Joint Genome Institute"/>
            <person name="Kuo A."/>
            <person name="Miyauchi S."/>
            <person name="Kiss E."/>
            <person name="Drula E."/>
            <person name="Kohler A."/>
            <person name="Sanchez-Garcia M."/>
            <person name="Andreopoulos B."/>
            <person name="Barry K.W."/>
            <person name="Bonito G."/>
            <person name="Buee M."/>
            <person name="Carver A."/>
            <person name="Chen C."/>
            <person name="Cichocki N."/>
            <person name="Clum A."/>
            <person name="Culley D."/>
            <person name="Crous P.W."/>
            <person name="Fauchery L."/>
            <person name="Girlanda M."/>
            <person name="Hayes R."/>
            <person name="Keri Z."/>
            <person name="LaButti K."/>
            <person name="Lipzen A."/>
            <person name="Lombard V."/>
            <person name="Magnuson J."/>
            <person name="Maillard F."/>
            <person name="Morin E."/>
            <person name="Murat C."/>
            <person name="Nolan M."/>
            <person name="Ohm R."/>
            <person name="Pangilinan J."/>
            <person name="Pereira M."/>
            <person name="Perotto S."/>
            <person name="Peter M."/>
            <person name="Riley R."/>
            <person name="Sitrit Y."/>
            <person name="Stielow B."/>
            <person name="Szollosi G."/>
            <person name="Zifcakova L."/>
            <person name="Stursova M."/>
            <person name="Spatafora J.W."/>
            <person name="Tedersoo L."/>
            <person name="Vaario L.-M."/>
            <person name="Yamada A."/>
            <person name="Yan M."/>
            <person name="Wang P."/>
            <person name="Xu J."/>
            <person name="Bruns T."/>
            <person name="Baldrian P."/>
            <person name="Vilgalys R."/>
            <person name="Henrissat B."/>
            <person name="Grigoriev I.V."/>
            <person name="Hibbett D."/>
            <person name="Nagy L.G."/>
            <person name="Martin F.M."/>
        </authorList>
    </citation>
    <scope>NUCLEOTIDE SEQUENCE</scope>
    <source>
        <strain evidence="2">BED1</strain>
    </source>
</reference>
<keyword evidence="3" id="KW-1185">Reference proteome</keyword>
<dbReference type="AlphaFoldDB" id="A0AAD4BDK1"/>
<reference evidence="2" key="2">
    <citation type="journal article" date="2020" name="Nat. Commun.">
        <title>Large-scale genome sequencing of mycorrhizal fungi provides insights into the early evolution of symbiotic traits.</title>
        <authorList>
            <person name="Miyauchi S."/>
            <person name="Kiss E."/>
            <person name="Kuo A."/>
            <person name="Drula E."/>
            <person name="Kohler A."/>
            <person name="Sanchez-Garcia M."/>
            <person name="Morin E."/>
            <person name="Andreopoulos B."/>
            <person name="Barry K.W."/>
            <person name="Bonito G."/>
            <person name="Buee M."/>
            <person name="Carver A."/>
            <person name="Chen C."/>
            <person name="Cichocki N."/>
            <person name="Clum A."/>
            <person name="Culley D."/>
            <person name="Crous P.W."/>
            <person name="Fauchery L."/>
            <person name="Girlanda M."/>
            <person name="Hayes R.D."/>
            <person name="Keri Z."/>
            <person name="LaButti K."/>
            <person name="Lipzen A."/>
            <person name="Lombard V."/>
            <person name="Magnuson J."/>
            <person name="Maillard F."/>
            <person name="Murat C."/>
            <person name="Nolan M."/>
            <person name="Ohm R.A."/>
            <person name="Pangilinan J."/>
            <person name="Pereira M.F."/>
            <person name="Perotto S."/>
            <person name="Peter M."/>
            <person name="Pfister S."/>
            <person name="Riley R."/>
            <person name="Sitrit Y."/>
            <person name="Stielow J.B."/>
            <person name="Szollosi G."/>
            <person name="Zifcakova L."/>
            <person name="Stursova M."/>
            <person name="Spatafora J.W."/>
            <person name="Tedersoo L."/>
            <person name="Vaario L.M."/>
            <person name="Yamada A."/>
            <person name="Yan M."/>
            <person name="Wang P."/>
            <person name="Xu J."/>
            <person name="Bruns T."/>
            <person name="Baldrian P."/>
            <person name="Vilgalys R."/>
            <person name="Dunand C."/>
            <person name="Henrissat B."/>
            <person name="Grigoriev I.V."/>
            <person name="Hibbett D."/>
            <person name="Nagy L.G."/>
            <person name="Martin F.M."/>
        </authorList>
    </citation>
    <scope>NUCLEOTIDE SEQUENCE</scope>
    <source>
        <strain evidence="2">BED1</strain>
    </source>
</reference>
<name>A0AAD4BDK1_BOLED</name>
<comment type="caution">
    <text evidence="2">The sequence shown here is derived from an EMBL/GenBank/DDBJ whole genome shotgun (WGS) entry which is preliminary data.</text>
</comment>
<protein>
    <submittedName>
        <fullName evidence="2">Uncharacterized protein</fullName>
    </submittedName>
</protein>
<sequence>MDVLRPFFEYTLQPEGPIYVAPLQPNTESVSRSSTLRLPPIPSLPGSGDNDNSSGPSARTFAACLPPTRDFLFAPLMHLLRSGISPVFRAIPGNWTASEVDVVRATLLLAYAARRVLLVHSLEDFVHSPAEVVFACYVEVWSGIHIEASREAVFPVLIFSPSDHLGSLSFTPSETALIYTAEANSETMEGQATFVTETRLYVTGYEQTGDGKLLGVKHCFNRPTASIWELVPPSKNPDKATATACKSFKLETRGLYRIVYDPSDQEFPGLYTEYSLPDSPFLRFDDKTYIGTLA</sequence>
<feature type="region of interest" description="Disordered" evidence="1">
    <location>
        <begin position="30"/>
        <end position="59"/>
    </location>
</feature>
<organism evidence="2 3">
    <name type="scientific">Boletus edulis BED1</name>
    <dbReference type="NCBI Taxonomy" id="1328754"/>
    <lineage>
        <taxon>Eukaryota</taxon>
        <taxon>Fungi</taxon>
        <taxon>Dikarya</taxon>
        <taxon>Basidiomycota</taxon>
        <taxon>Agaricomycotina</taxon>
        <taxon>Agaricomycetes</taxon>
        <taxon>Agaricomycetidae</taxon>
        <taxon>Boletales</taxon>
        <taxon>Boletineae</taxon>
        <taxon>Boletaceae</taxon>
        <taxon>Boletoideae</taxon>
        <taxon>Boletus</taxon>
    </lineage>
</organism>
<evidence type="ECO:0000256" key="1">
    <source>
        <dbReference type="SAM" id="MobiDB-lite"/>
    </source>
</evidence>
<evidence type="ECO:0000313" key="2">
    <source>
        <dbReference type="EMBL" id="KAF8422820.1"/>
    </source>
</evidence>